<keyword evidence="5" id="KW-1185">Reference proteome</keyword>
<gene>
    <name evidence="4" type="ORF">NHX12_029038</name>
</gene>
<evidence type="ECO:0000313" key="4">
    <source>
        <dbReference type="EMBL" id="KAJ3604297.1"/>
    </source>
</evidence>
<dbReference type="PANTHER" id="PTHR43086:SF2">
    <property type="entry name" value="HYDROXYSTEROID DEHYDROGENASE-LIKE PROTEIN 1"/>
    <property type="match status" value="1"/>
</dbReference>
<dbReference type="Gene3D" id="3.40.50.720">
    <property type="entry name" value="NAD(P)-binding Rossmann-like Domain"/>
    <property type="match status" value="1"/>
</dbReference>
<comment type="similarity">
    <text evidence="3">Belongs to the short-chain dehydrogenases/reductases (SDR) family. 17-beta-HSD 3 subfamily.</text>
</comment>
<evidence type="ECO:0008006" key="6">
    <source>
        <dbReference type="Google" id="ProtNLM"/>
    </source>
</evidence>
<dbReference type="GO" id="GO:0016491">
    <property type="term" value="F:oxidoreductase activity"/>
    <property type="evidence" value="ECO:0007669"/>
    <property type="project" value="UniProtKB-KW"/>
</dbReference>
<name>A0A9Q0EAG9_9TELE</name>
<dbReference type="GO" id="GO:0030497">
    <property type="term" value="P:fatty acid elongation"/>
    <property type="evidence" value="ECO:0007669"/>
    <property type="project" value="TreeGrafter"/>
</dbReference>
<dbReference type="EMBL" id="JANIIK010000044">
    <property type="protein sequence ID" value="KAJ3604297.1"/>
    <property type="molecule type" value="Genomic_DNA"/>
</dbReference>
<dbReference type="Proteomes" id="UP001148018">
    <property type="component" value="Unassembled WGS sequence"/>
</dbReference>
<dbReference type="AlphaFoldDB" id="A0A9Q0EAG9"/>
<evidence type="ECO:0000256" key="3">
    <source>
        <dbReference type="ARBA" id="ARBA00038261"/>
    </source>
</evidence>
<sequence length="120" mass="13543">MSPMVRPQLARQGMNVLIISRNKEKLERTAKEIVEETGQRVKVVVADFTQDDVYDEIEDNLNDLEIGVLGFHKGSMFMLPEDFVRTSLQYLRAGDKTHGNVVHTITVRQPGAMVDSVITI</sequence>
<keyword evidence="1" id="KW-0521">NADP</keyword>
<keyword evidence="2" id="KW-0560">Oxidoreductase</keyword>
<dbReference type="OrthoDB" id="5545019at2759"/>
<accession>A0A9Q0EAG9</accession>
<protein>
    <recommendedName>
        <fullName evidence="6">Short-chain dehydrogenase</fullName>
    </recommendedName>
</protein>
<proteinExistence type="inferred from homology"/>
<dbReference type="PANTHER" id="PTHR43086">
    <property type="entry name" value="VERY-LONG-CHAIN 3-OXOOACYL-COA REDUCTASE"/>
    <property type="match status" value="1"/>
</dbReference>
<comment type="caution">
    <text evidence="4">The sequence shown here is derived from an EMBL/GenBank/DDBJ whole genome shotgun (WGS) entry which is preliminary data.</text>
</comment>
<evidence type="ECO:0000256" key="2">
    <source>
        <dbReference type="ARBA" id="ARBA00023002"/>
    </source>
</evidence>
<organism evidence="4 5">
    <name type="scientific">Muraenolepis orangiensis</name>
    <name type="common">Patagonian moray cod</name>
    <dbReference type="NCBI Taxonomy" id="630683"/>
    <lineage>
        <taxon>Eukaryota</taxon>
        <taxon>Metazoa</taxon>
        <taxon>Chordata</taxon>
        <taxon>Craniata</taxon>
        <taxon>Vertebrata</taxon>
        <taxon>Euteleostomi</taxon>
        <taxon>Actinopterygii</taxon>
        <taxon>Neopterygii</taxon>
        <taxon>Teleostei</taxon>
        <taxon>Neoteleostei</taxon>
        <taxon>Acanthomorphata</taxon>
        <taxon>Zeiogadaria</taxon>
        <taxon>Gadariae</taxon>
        <taxon>Gadiformes</taxon>
        <taxon>Muraenolepidoidei</taxon>
        <taxon>Muraenolepididae</taxon>
        <taxon>Muraenolepis</taxon>
    </lineage>
</organism>
<evidence type="ECO:0000256" key="1">
    <source>
        <dbReference type="ARBA" id="ARBA00022857"/>
    </source>
</evidence>
<dbReference type="InterPro" id="IPR036291">
    <property type="entry name" value="NAD(P)-bd_dom_sf"/>
</dbReference>
<dbReference type="SUPFAM" id="SSF51735">
    <property type="entry name" value="NAD(P)-binding Rossmann-fold domains"/>
    <property type="match status" value="1"/>
</dbReference>
<dbReference type="GO" id="GO:0005783">
    <property type="term" value="C:endoplasmic reticulum"/>
    <property type="evidence" value="ECO:0007669"/>
    <property type="project" value="TreeGrafter"/>
</dbReference>
<evidence type="ECO:0000313" key="5">
    <source>
        <dbReference type="Proteomes" id="UP001148018"/>
    </source>
</evidence>
<reference evidence="4" key="1">
    <citation type="submission" date="2022-07" db="EMBL/GenBank/DDBJ databases">
        <title>Chromosome-level genome of Muraenolepis orangiensis.</title>
        <authorList>
            <person name="Kim J."/>
        </authorList>
    </citation>
    <scope>NUCLEOTIDE SEQUENCE</scope>
    <source>
        <strain evidence="4">KU_S4_2022</strain>
        <tissue evidence="4">Muscle</tissue>
    </source>
</reference>